<keyword evidence="7 13" id="KW-0479">Metal-binding</keyword>
<comment type="pathway">
    <text evidence="3">Alkaloid biosynthesis.</text>
</comment>
<sequence>METPSILLALVSIAALAFISIINKNRPRRQSEHNQLPPGPKPWPIIGNLNLLGSIPHQSFHSLSQKYGEIMLLHFGKFPVVIASSPEMAKQFLKVHDKNFATRPALAAGKHIGYNYSDMAWAPYGPYWKQARKIYLSEMFTAKRLEFFEPIRVEERHNFLSRLLSLSLSGKPILLRAHLSRYTLSTISRMALSNKYFSKSDQLEELQRMIDEWFFLSGAINIGDWIPWLNFLDLQGYVKRMKQLHKKFDSFIDYVIDDHQARTLEKDFKPKDAADMLLQLAEDPNLEVKLTRDSVKALLQDLLLGGTGTAATAVEWAIHEILRHPSIIEKAKEELDRVIGRKRWVEENDLPHLPYIDSVVMETFRLHPLSTLLAPRCTMEECNVAGYNVPKGAVVMINVWSIGRDPDSWESPEEFVPERFVGKEITEMLGSNFALLPFGSGRRGCPGYNLGLKLVRTTLANLLHGFDLRLIAGDAVCMEEEYGLATHPKHPISIVMTSTLPHHLY</sequence>
<dbReference type="PRINTS" id="PR00385">
    <property type="entry name" value="P450"/>
</dbReference>
<evidence type="ECO:0000256" key="6">
    <source>
        <dbReference type="ARBA" id="ARBA00022692"/>
    </source>
</evidence>
<dbReference type="InterPro" id="IPR002401">
    <property type="entry name" value="Cyt_P450_E_grp-I"/>
</dbReference>
<protein>
    <submittedName>
        <fullName evidence="16">Uncharacterized protein</fullName>
    </submittedName>
</protein>
<evidence type="ECO:0000256" key="1">
    <source>
        <dbReference type="ARBA" id="ARBA00001971"/>
    </source>
</evidence>
<evidence type="ECO:0000256" key="3">
    <source>
        <dbReference type="ARBA" id="ARBA00004913"/>
    </source>
</evidence>
<comment type="subcellular location">
    <subcellularLocation>
        <location evidence="2">Membrane</location>
        <topology evidence="2">Single-pass membrane protein</topology>
    </subcellularLocation>
</comment>
<keyword evidence="6 15" id="KW-0812">Transmembrane</keyword>
<evidence type="ECO:0000256" key="9">
    <source>
        <dbReference type="ARBA" id="ARBA00023002"/>
    </source>
</evidence>
<dbReference type="GO" id="GO:0020037">
    <property type="term" value="F:heme binding"/>
    <property type="evidence" value="ECO:0007669"/>
    <property type="project" value="InterPro"/>
</dbReference>
<gene>
    <name evidence="16" type="ORF">C2S53_004806</name>
</gene>
<feature type="transmembrane region" description="Helical" evidence="15">
    <location>
        <begin position="6"/>
        <end position="23"/>
    </location>
</feature>
<evidence type="ECO:0000256" key="15">
    <source>
        <dbReference type="SAM" id="Phobius"/>
    </source>
</evidence>
<keyword evidence="11 14" id="KW-0503">Monooxygenase</keyword>
<dbReference type="PANTHER" id="PTHR47944:SF5">
    <property type="entry name" value="CYTOCHROME P450 71A1-LIKE"/>
    <property type="match status" value="1"/>
</dbReference>
<dbReference type="InterPro" id="IPR017972">
    <property type="entry name" value="Cyt_P450_CS"/>
</dbReference>
<evidence type="ECO:0000256" key="10">
    <source>
        <dbReference type="ARBA" id="ARBA00023004"/>
    </source>
</evidence>
<evidence type="ECO:0000256" key="2">
    <source>
        <dbReference type="ARBA" id="ARBA00004167"/>
    </source>
</evidence>
<evidence type="ECO:0000256" key="11">
    <source>
        <dbReference type="ARBA" id="ARBA00023033"/>
    </source>
</evidence>
<keyword evidence="17" id="KW-1185">Reference proteome</keyword>
<keyword evidence="5 13" id="KW-0349">Heme</keyword>
<dbReference type="GO" id="GO:0016020">
    <property type="term" value="C:membrane"/>
    <property type="evidence" value="ECO:0007669"/>
    <property type="project" value="UniProtKB-SubCell"/>
</dbReference>
<dbReference type="SUPFAM" id="SSF48264">
    <property type="entry name" value="Cytochrome P450"/>
    <property type="match status" value="1"/>
</dbReference>
<dbReference type="InterPro" id="IPR036396">
    <property type="entry name" value="Cyt_P450_sf"/>
</dbReference>
<evidence type="ECO:0000256" key="5">
    <source>
        <dbReference type="ARBA" id="ARBA00022617"/>
    </source>
</evidence>
<evidence type="ECO:0000256" key="4">
    <source>
        <dbReference type="ARBA" id="ARBA00010617"/>
    </source>
</evidence>
<dbReference type="Gene3D" id="1.10.630.10">
    <property type="entry name" value="Cytochrome P450"/>
    <property type="match status" value="1"/>
</dbReference>
<name>A0AAD4JIN8_PERFH</name>
<evidence type="ECO:0000256" key="8">
    <source>
        <dbReference type="ARBA" id="ARBA00022989"/>
    </source>
</evidence>
<evidence type="ECO:0000256" key="14">
    <source>
        <dbReference type="RuleBase" id="RU000461"/>
    </source>
</evidence>
<dbReference type="GO" id="GO:0004497">
    <property type="term" value="F:monooxygenase activity"/>
    <property type="evidence" value="ECO:0007669"/>
    <property type="project" value="UniProtKB-KW"/>
</dbReference>
<keyword evidence="8 15" id="KW-1133">Transmembrane helix</keyword>
<keyword evidence="9 14" id="KW-0560">Oxidoreductase</keyword>
<feature type="binding site" description="axial binding residue" evidence="13">
    <location>
        <position position="445"/>
    </location>
    <ligand>
        <name>heme</name>
        <dbReference type="ChEBI" id="CHEBI:30413"/>
    </ligand>
    <ligandPart>
        <name>Fe</name>
        <dbReference type="ChEBI" id="CHEBI:18248"/>
    </ligandPart>
</feature>
<keyword evidence="10 13" id="KW-0408">Iron</keyword>
<evidence type="ECO:0000256" key="7">
    <source>
        <dbReference type="ARBA" id="ARBA00022723"/>
    </source>
</evidence>
<accession>A0AAD4JIN8</accession>
<dbReference type="InterPro" id="IPR001128">
    <property type="entry name" value="Cyt_P450"/>
</dbReference>
<dbReference type="PRINTS" id="PR00463">
    <property type="entry name" value="EP450I"/>
</dbReference>
<dbReference type="AlphaFoldDB" id="A0AAD4JIN8"/>
<reference evidence="16 17" key="1">
    <citation type="journal article" date="2021" name="Nat. Commun.">
        <title>Incipient diploidization of the medicinal plant Perilla within 10,000 years.</title>
        <authorList>
            <person name="Zhang Y."/>
            <person name="Shen Q."/>
            <person name="Leng L."/>
            <person name="Zhang D."/>
            <person name="Chen S."/>
            <person name="Shi Y."/>
            <person name="Ning Z."/>
            <person name="Chen S."/>
        </authorList>
    </citation>
    <scope>NUCLEOTIDE SEQUENCE [LARGE SCALE GENOMIC DNA]</scope>
    <source>
        <strain evidence="17">cv. PC099</strain>
    </source>
</reference>
<evidence type="ECO:0000313" key="16">
    <source>
        <dbReference type="EMBL" id="KAH6834004.1"/>
    </source>
</evidence>
<dbReference type="PANTHER" id="PTHR47944">
    <property type="entry name" value="CYTOCHROME P450 98A9"/>
    <property type="match status" value="1"/>
</dbReference>
<comment type="similarity">
    <text evidence="4 14">Belongs to the cytochrome P450 family.</text>
</comment>
<evidence type="ECO:0000256" key="13">
    <source>
        <dbReference type="PIRSR" id="PIRSR602401-1"/>
    </source>
</evidence>
<dbReference type="PROSITE" id="PS00086">
    <property type="entry name" value="CYTOCHROME_P450"/>
    <property type="match status" value="1"/>
</dbReference>
<evidence type="ECO:0000313" key="17">
    <source>
        <dbReference type="Proteomes" id="UP001190926"/>
    </source>
</evidence>
<organism evidence="16 17">
    <name type="scientific">Perilla frutescens var. hirtella</name>
    <name type="common">Perilla citriodora</name>
    <name type="synonym">Perilla setoyensis</name>
    <dbReference type="NCBI Taxonomy" id="608512"/>
    <lineage>
        <taxon>Eukaryota</taxon>
        <taxon>Viridiplantae</taxon>
        <taxon>Streptophyta</taxon>
        <taxon>Embryophyta</taxon>
        <taxon>Tracheophyta</taxon>
        <taxon>Spermatophyta</taxon>
        <taxon>Magnoliopsida</taxon>
        <taxon>eudicotyledons</taxon>
        <taxon>Gunneridae</taxon>
        <taxon>Pentapetalae</taxon>
        <taxon>asterids</taxon>
        <taxon>lamiids</taxon>
        <taxon>Lamiales</taxon>
        <taxon>Lamiaceae</taxon>
        <taxon>Nepetoideae</taxon>
        <taxon>Elsholtzieae</taxon>
        <taxon>Perilla</taxon>
    </lineage>
</organism>
<dbReference type="FunFam" id="1.10.630.10:FF:000097">
    <property type="entry name" value="Cytochrome P-450 19"/>
    <property type="match status" value="1"/>
</dbReference>
<dbReference type="GO" id="GO:0016705">
    <property type="term" value="F:oxidoreductase activity, acting on paired donors, with incorporation or reduction of molecular oxygen"/>
    <property type="evidence" value="ECO:0007669"/>
    <property type="project" value="InterPro"/>
</dbReference>
<comment type="caution">
    <text evidence="16">The sequence shown here is derived from an EMBL/GenBank/DDBJ whole genome shotgun (WGS) entry which is preliminary data.</text>
</comment>
<keyword evidence="12 15" id="KW-0472">Membrane</keyword>
<dbReference type="GO" id="GO:0005506">
    <property type="term" value="F:iron ion binding"/>
    <property type="evidence" value="ECO:0007669"/>
    <property type="project" value="InterPro"/>
</dbReference>
<dbReference type="CDD" id="cd20618">
    <property type="entry name" value="CYP71_clan"/>
    <property type="match status" value="1"/>
</dbReference>
<comment type="cofactor">
    <cofactor evidence="1 13">
        <name>heme</name>
        <dbReference type="ChEBI" id="CHEBI:30413"/>
    </cofactor>
</comment>
<dbReference type="EMBL" id="SDAM02000053">
    <property type="protein sequence ID" value="KAH6834004.1"/>
    <property type="molecule type" value="Genomic_DNA"/>
</dbReference>
<proteinExistence type="inferred from homology"/>
<dbReference type="Proteomes" id="UP001190926">
    <property type="component" value="Unassembled WGS sequence"/>
</dbReference>
<evidence type="ECO:0000256" key="12">
    <source>
        <dbReference type="ARBA" id="ARBA00023136"/>
    </source>
</evidence>
<dbReference type="Pfam" id="PF00067">
    <property type="entry name" value="p450"/>
    <property type="match status" value="1"/>
</dbReference>